<name>F3Z1E8_DESAF</name>
<keyword evidence="7" id="KW-0902">Two-component regulatory system</keyword>
<dbReference type="GO" id="GO:0005524">
    <property type="term" value="F:ATP binding"/>
    <property type="evidence" value="ECO:0007669"/>
    <property type="project" value="UniProtKB-KW"/>
</dbReference>
<evidence type="ECO:0000313" key="10">
    <source>
        <dbReference type="EMBL" id="EGJ49979.1"/>
    </source>
</evidence>
<evidence type="ECO:0000256" key="8">
    <source>
        <dbReference type="SAM" id="MobiDB-lite"/>
    </source>
</evidence>
<evidence type="ECO:0000259" key="9">
    <source>
        <dbReference type="PROSITE" id="PS50109"/>
    </source>
</evidence>
<reference evidence="10 11" key="1">
    <citation type="journal article" date="2011" name="J. Bacteriol.">
        <title>Genome sequence of the mercury-methylating and pleomorphic Desulfovibrio africanus Strain Walvis Bay.</title>
        <authorList>
            <person name="Brown S.D."/>
            <person name="Wall J.D."/>
            <person name="Kucken A.M."/>
            <person name="Gilmour C.C."/>
            <person name="Podar M."/>
            <person name="Brandt C.C."/>
            <person name="Teshima H."/>
            <person name="Detter J.C."/>
            <person name="Han C.S."/>
            <person name="Land M.L."/>
            <person name="Lucas S."/>
            <person name="Han J."/>
            <person name="Pennacchio L."/>
            <person name="Nolan M."/>
            <person name="Pitluck S."/>
            <person name="Woyke T."/>
            <person name="Goodwin L."/>
            <person name="Palumbo A.V."/>
            <person name="Elias D.A."/>
        </authorList>
    </citation>
    <scope>NUCLEOTIDE SEQUENCE [LARGE SCALE GENOMIC DNA]</scope>
    <source>
        <strain evidence="10 11">Walvis Bay</strain>
    </source>
</reference>
<gene>
    <name evidence="10" type="ORF">Desaf_1643</name>
</gene>
<evidence type="ECO:0000256" key="7">
    <source>
        <dbReference type="ARBA" id="ARBA00023012"/>
    </source>
</evidence>
<organism evidence="10 11">
    <name type="scientific">Desulfocurvibacter africanus subsp. africanus str. Walvis Bay</name>
    <dbReference type="NCBI Taxonomy" id="690850"/>
    <lineage>
        <taxon>Bacteria</taxon>
        <taxon>Pseudomonadati</taxon>
        <taxon>Thermodesulfobacteriota</taxon>
        <taxon>Desulfovibrionia</taxon>
        <taxon>Desulfovibrionales</taxon>
        <taxon>Desulfovibrionaceae</taxon>
        <taxon>Desulfocurvibacter</taxon>
    </lineage>
</organism>
<dbReference type="SUPFAM" id="SSF55874">
    <property type="entry name" value="ATPase domain of HSP90 chaperone/DNA topoisomerase II/histidine kinase"/>
    <property type="match status" value="1"/>
</dbReference>
<evidence type="ECO:0000256" key="5">
    <source>
        <dbReference type="ARBA" id="ARBA00022777"/>
    </source>
</evidence>
<proteinExistence type="predicted"/>
<dbReference type="PANTHER" id="PTHR42878:SF7">
    <property type="entry name" value="SENSOR HISTIDINE KINASE GLRK"/>
    <property type="match status" value="1"/>
</dbReference>
<evidence type="ECO:0000256" key="2">
    <source>
        <dbReference type="ARBA" id="ARBA00012438"/>
    </source>
</evidence>
<sequence>MDRTKKSSAGAMARKTLRSGAASPASPFDDVASSLLDAMPFMVLILDSERRIVHTNASALRFLDIMNPEDVRGMLAGEAFDCARLGESDIPCGSSDACQLCGAHQALTACQKGLGGVRECRLTTRQGGLHRTLDLMIWTSPLRIKGRPYSMLSFRDVSRENRARMLERIFFHDVANTLSGIQNLVGLIVDDGGTIAPEDLTLLCTAVEHLSEEITSQRDLAAAERGELVVRSARISSREILAWLRESYSLRNAARGKMLAVDDSAAEVTFESDPVLLKRVLGNMILNALEASEPGQTVTLGCHLCMDGQFAGPIFWVHDPEPLPPDIATQLFQHSFSTKGEGRGLGTYSLKLLGEGYLGGTVSFDSAPDKGTTFRIALPLRPEPKEASL</sequence>
<keyword evidence="11" id="KW-1185">Reference proteome</keyword>
<dbReference type="EMBL" id="CP003221">
    <property type="protein sequence ID" value="EGJ49979.1"/>
    <property type="molecule type" value="Genomic_DNA"/>
</dbReference>
<dbReference type="InterPro" id="IPR035965">
    <property type="entry name" value="PAS-like_dom_sf"/>
</dbReference>
<keyword evidence="6" id="KW-0067">ATP-binding</keyword>
<dbReference type="EC" id="2.7.13.3" evidence="2"/>
<dbReference type="InterPro" id="IPR036890">
    <property type="entry name" value="HATPase_C_sf"/>
</dbReference>
<evidence type="ECO:0000256" key="1">
    <source>
        <dbReference type="ARBA" id="ARBA00000085"/>
    </source>
</evidence>
<dbReference type="Proteomes" id="UP000007844">
    <property type="component" value="Chromosome"/>
</dbReference>
<dbReference type="PRINTS" id="PR00344">
    <property type="entry name" value="BCTRLSENSOR"/>
</dbReference>
<feature type="domain" description="Histidine kinase" evidence="9">
    <location>
        <begin position="169"/>
        <end position="382"/>
    </location>
</feature>
<evidence type="ECO:0000256" key="3">
    <source>
        <dbReference type="ARBA" id="ARBA00022679"/>
    </source>
</evidence>
<evidence type="ECO:0000313" key="11">
    <source>
        <dbReference type="Proteomes" id="UP000007844"/>
    </source>
</evidence>
<keyword evidence="4" id="KW-0547">Nucleotide-binding</keyword>
<keyword evidence="3" id="KW-0808">Transferase</keyword>
<feature type="region of interest" description="Disordered" evidence="8">
    <location>
        <begin position="1"/>
        <end position="26"/>
    </location>
</feature>
<dbReference type="Gene3D" id="3.30.450.20">
    <property type="entry name" value="PAS domain"/>
    <property type="match status" value="1"/>
</dbReference>
<keyword evidence="5 10" id="KW-0418">Kinase</keyword>
<dbReference type="InterPro" id="IPR004358">
    <property type="entry name" value="Sig_transdc_His_kin-like_C"/>
</dbReference>
<dbReference type="SMART" id="SM00387">
    <property type="entry name" value="HATPase_c"/>
    <property type="match status" value="1"/>
</dbReference>
<dbReference type="GO" id="GO:0030295">
    <property type="term" value="F:protein kinase activator activity"/>
    <property type="evidence" value="ECO:0007669"/>
    <property type="project" value="TreeGrafter"/>
</dbReference>
<dbReference type="KEGG" id="daf:Desaf_1643"/>
<dbReference type="eggNOG" id="COG0642">
    <property type="taxonomic scope" value="Bacteria"/>
</dbReference>
<dbReference type="Gene3D" id="3.30.565.10">
    <property type="entry name" value="Histidine kinase-like ATPase, C-terminal domain"/>
    <property type="match status" value="1"/>
</dbReference>
<dbReference type="HOGENOM" id="CLU_049578_0_0_7"/>
<dbReference type="AlphaFoldDB" id="F3Z1E8"/>
<protein>
    <recommendedName>
        <fullName evidence="2">histidine kinase</fullName>
        <ecNumber evidence="2">2.7.13.3</ecNumber>
    </recommendedName>
</protein>
<dbReference type="InterPro" id="IPR050351">
    <property type="entry name" value="BphY/WalK/GraS-like"/>
</dbReference>
<dbReference type="STRING" id="690850.Desaf_1643"/>
<dbReference type="GO" id="GO:0000156">
    <property type="term" value="F:phosphorelay response regulator activity"/>
    <property type="evidence" value="ECO:0007669"/>
    <property type="project" value="TreeGrafter"/>
</dbReference>
<dbReference type="RefSeq" id="WP_014259746.1">
    <property type="nucleotide sequence ID" value="NC_016629.1"/>
</dbReference>
<dbReference type="InterPro" id="IPR005467">
    <property type="entry name" value="His_kinase_dom"/>
</dbReference>
<dbReference type="SUPFAM" id="SSF55785">
    <property type="entry name" value="PYP-like sensor domain (PAS domain)"/>
    <property type="match status" value="1"/>
</dbReference>
<dbReference type="PANTHER" id="PTHR42878">
    <property type="entry name" value="TWO-COMPONENT HISTIDINE KINASE"/>
    <property type="match status" value="1"/>
</dbReference>
<dbReference type="PROSITE" id="PS50109">
    <property type="entry name" value="HIS_KIN"/>
    <property type="match status" value="1"/>
</dbReference>
<accession>F3Z1E8</accession>
<dbReference type="Pfam" id="PF02518">
    <property type="entry name" value="HATPase_c"/>
    <property type="match status" value="1"/>
</dbReference>
<comment type="catalytic activity">
    <reaction evidence="1">
        <text>ATP + protein L-histidine = ADP + protein N-phospho-L-histidine.</text>
        <dbReference type="EC" id="2.7.13.3"/>
    </reaction>
</comment>
<evidence type="ECO:0000256" key="4">
    <source>
        <dbReference type="ARBA" id="ARBA00022741"/>
    </source>
</evidence>
<dbReference type="GO" id="GO:0004673">
    <property type="term" value="F:protein histidine kinase activity"/>
    <property type="evidence" value="ECO:0007669"/>
    <property type="project" value="UniProtKB-EC"/>
</dbReference>
<dbReference type="InterPro" id="IPR003594">
    <property type="entry name" value="HATPase_dom"/>
</dbReference>
<dbReference type="GO" id="GO:0007234">
    <property type="term" value="P:osmosensory signaling via phosphorelay pathway"/>
    <property type="evidence" value="ECO:0007669"/>
    <property type="project" value="TreeGrafter"/>
</dbReference>
<evidence type="ECO:0000256" key="6">
    <source>
        <dbReference type="ARBA" id="ARBA00022840"/>
    </source>
</evidence>